<organism evidence="5 6">
    <name type="scientific">Diplocloster agilis</name>
    <dbReference type="NCBI Taxonomy" id="2850323"/>
    <lineage>
        <taxon>Bacteria</taxon>
        <taxon>Bacillati</taxon>
        <taxon>Bacillota</taxon>
        <taxon>Clostridia</taxon>
        <taxon>Lachnospirales</taxon>
        <taxon>Lachnospiraceae</taxon>
        <taxon>Diplocloster</taxon>
    </lineage>
</organism>
<gene>
    <name evidence="5" type="ORF">KTH89_10695</name>
</gene>
<sequence>MRIGILGAGGIANTLAAVIGRMDEAQVTAVAARDYDRAGAFAQKYGFDKAYGSYEDLAADEELDLIYIATPHSHHYEHMKLCLAHGKNILCEKAFTANAGQAKEIVELAGEKGALLMEAIWTRYFPELNTLRDLLEGGAIGRVKSVEASLGNNLRGWARLDEPELAGGALLDMGVYALTFASMVLGDQVAGFDAVAKISEKGVDLQDSITLRYKDGQTAVLHCSMESMLETRGLISAEQGMILIDEFNHWKKMTVYNKQKEITAVYEKEAGIRGYEYEIREACRCLREGLTESPLMPLQETLRIMELMDAIRERLGIKYPFE</sequence>
<dbReference type="InterPro" id="IPR000683">
    <property type="entry name" value="Gfo/Idh/MocA-like_OxRdtase_N"/>
</dbReference>
<dbReference type="InterPro" id="IPR036291">
    <property type="entry name" value="NAD(P)-bd_dom_sf"/>
</dbReference>
<dbReference type="SUPFAM" id="SSF55347">
    <property type="entry name" value="Glyceraldehyde-3-phosphate dehydrogenase-like, C-terminal domain"/>
    <property type="match status" value="1"/>
</dbReference>
<protein>
    <submittedName>
        <fullName evidence="5">Gfo/Idh/MocA family oxidoreductase</fullName>
    </submittedName>
</protein>
<dbReference type="EMBL" id="JAHQCW010000015">
    <property type="protein sequence ID" value="MBU9737009.1"/>
    <property type="molecule type" value="Genomic_DNA"/>
</dbReference>
<dbReference type="Pfam" id="PF22725">
    <property type="entry name" value="GFO_IDH_MocA_C3"/>
    <property type="match status" value="1"/>
</dbReference>
<name>A0A949JYN2_9FIRM</name>
<evidence type="ECO:0000313" key="5">
    <source>
        <dbReference type="EMBL" id="MBU9737009.1"/>
    </source>
</evidence>
<dbReference type="InterPro" id="IPR055170">
    <property type="entry name" value="GFO_IDH_MocA-like_dom"/>
</dbReference>
<comment type="caution">
    <text evidence="5">The sequence shown here is derived from an EMBL/GenBank/DDBJ whole genome shotgun (WGS) entry which is preliminary data.</text>
</comment>
<dbReference type="Pfam" id="PF01408">
    <property type="entry name" value="GFO_IDH_MocA"/>
    <property type="match status" value="1"/>
</dbReference>
<dbReference type="Gene3D" id="3.40.50.720">
    <property type="entry name" value="NAD(P)-binding Rossmann-like Domain"/>
    <property type="match status" value="1"/>
</dbReference>
<dbReference type="GO" id="GO:0000166">
    <property type="term" value="F:nucleotide binding"/>
    <property type="evidence" value="ECO:0007669"/>
    <property type="project" value="InterPro"/>
</dbReference>
<evidence type="ECO:0000259" key="3">
    <source>
        <dbReference type="Pfam" id="PF01408"/>
    </source>
</evidence>
<accession>A0A949JYN2</accession>
<evidence type="ECO:0000256" key="1">
    <source>
        <dbReference type="ARBA" id="ARBA00010928"/>
    </source>
</evidence>
<proteinExistence type="inferred from homology"/>
<evidence type="ECO:0000313" key="6">
    <source>
        <dbReference type="Proteomes" id="UP000712157"/>
    </source>
</evidence>
<dbReference type="Gene3D" id="3.30.360.10">
    <property type="entry name" value="Dihydrodipicolinate Reductase, domain 2"/>
    <property type="match status" value="1"/>
</dbReference>
<dbReference type="GO" id="GO:0016491">
    <property type="term" value="F:oxidoreductase activity"/>
    <property type="evidence" value="ECO:0007669"/>
    <property type="project" value="UniProtKB-KW"/>
</dbReference>
<evidence type="ECO:0000259" key="4">
    <source>
        <dbReference type="Pfam" id="PF22725"/>
    </source>
</evidence>
<dbReference type="AlphaFoldDB" id="A0A949JYN2"/>
<dbReference type="InterPro" id="IPR050984">
    <property type="entry name" value="Gfo/Idh/MocA_domain"/>
</dbReference>
<dbReference type="Proteomes" id="UP000712157">
    <property type="component" value="Unassembled WGS sequence"/>
</dbReference>
<dbReference type="PANTHER" id="PTHR22604">
    <property type="entry name" value="OXIDOREDUCTASES"/>
    <property type="match status" value="1"/>
</dbReference>
<feature type="domain" description="Gfo/Idh/MocA-like oxidoreductase N-terminal" evidence="3">
    <location>
        <begin position="1"/>
        <end position="118"/>
    </location>
</feature>
<evidence type="ECO:0000256" key="2">
    <source>
        <dbReference type="ARBA" id="ARBA00023002"/>
    </source>
</evidence>
<keyword evidence="2" id="KW-0560">Oxidoreductase</keyword>
<feature type="domain" description="GFO/IDH/MocA-like oxidoreductase" evidence="4">
    <location>
        <begin position="130"/>
        <end position="242"/>
    </location>
</feature>
<keyword evidence="6" id="KW-1185">Reference proteome</keyword>
<dbReference type="SUPFAM" id="SSF51735">
    <property type="entry name" value="NAD(P)-binding Rossmann-fold domains"/>
    <property type="match status" value="1"/>
</dbReference>
<reference evidence="5" key="1">
    <citation type="submission" date="2021-06" db="EMBL/GenBank/DDBJ databases">
        <title>Description of novel taxa of the family Lachnospiraceae.</title>
        <authorList>
            <person name="Chaplin A.V."/>
            <person name="Sokolova S.R."/>
            <person name="Pikina A.P."/>
            <person name="Korzhanova M."/>
            <person name="Belova V."/>
            <person name="Korostin D."/>
            <person name="Efimov B.A."/>
        </authorList>
    </citation>
    <scope>NUCLEOTIDE SEQUENCE</scope>
    <source>
        <strain evidence="5">ASD5720</strain>
    </source>
</reference>
<comment type="similarity">
    <text evidence="1">Belongs to the Gfo/Idh/MocA family.</text>
</comment>
<dbReference type="PANTHER" id="PTHR22604:SF105">
    <property type="entry name" value="TRANS-1,2-DIHYDROBENZENE-1,2-DIOL DEHYDROGENASE"/>
    <property type="match status" value="1"/>
</dbReference>